<dbReference type="EMBL" id="JACGWO010000010">
    <property type="protein sequence ID" value="KAK4417289.1"/>
    <property type="molecule type" value="Genomic_DNA"/>
</dbReference>
<protein>
    <submittedName>
        <fullName evidence="1">Uncharacterized protein</fullName>
    </submittedName>
</protein>
<comment type="caution">
    <text evidence="1">The sequence shown here is derived from an EMBL/GenBank/DDBJ whole genome shotgun (WGS) entry which is preliminary data.</text>
</comment>
<accession>A0AAE2CCN6</accession>
<reference evidence="1" key="2">
    <citation type="journal article" date="2024" name="Plant">
        <title>Genomic evolution and insights into agronomic trait innovations of Sesamum species.</title>
        <authorList>
            <person name="Miao H."/>
            <person name="Wang L."/>
            <person name="Qu L."/>
            <person name="Liu H."/>
            <person name="Sun Y."/>
            <person name="Le M."/>
            <person name="Wang Q."/>
            <person name="Wei S."/>
            <person name="Zheng Y."/>
            <person name="Lin W."/>
            <person name="Duan Y."/>
            <person name="Cao H."/>
            <person name="Xiong S."/>
            <person name="Wang X."/>
            <person name="Wei L."/>
            <person name="Li C."/>
            <person name="Ma Q."/>
            <person name="Ju M."/>
            <person name="Zhao R."/>
            <person name="Li G."/>
            <person name="Mu C."/>
            <person name="Tian Q."/>
            <person name="Mei H."/>
            <person name="Zhang T."/>
            <person name="Gao T."/>
            <person name="Zhang H."/>
        </authorList>
    </citation>
    <scope>NUCLEOTIDE SEQUENCE</scope>
    <source>
        <strain evidence="1">3651</strain>
    </source>
</reference>
<dbReference type="AlphaFoldDB" id="A0AAE2CCN6"/>
<gene>
    <name evidence="1" type="ORF">Salat_2554500</name>
</gene>
<evidence type="ECO:0000313" key="2">
    <source>
        <dbReference type="Proteomes" id="UP001293254"/>
    </source>
</evidence>
<keyword evidence="2" id="KW-1185">Reference proteome</keyword>
<proteinExistence type="predicted"/>
<name>A0AAE2CCN6_9LAMI</name>
<reference evidence="1" key="1">
    <citation type="submission" date="2020-06" db="EMBL/GenBank/DDBJ databases">
        <authorList>
            <person name="Li T."/>
            <person name="Hu X."/>
            <person name="Zhang T."/>
            <person name="Song X."/>
            <person name="Zhang H."/>
            <person name="Dai N."/>
            <person name="Sheng W."/>
            <person name="Hou X."/>
            <person name="Wei L."/>
        </authorList>
    </citation>
    <scope>NUCLEOTIDE SEQUENCE</scope>
    <source>
        <strain evidence="1">3651</strain>
        <tissue evidence="1">Leaf</tissue>
    </source>
</reference>
<organism evidence="1 2">
    <name type="scientific">Sesamum alatum</name>
    <dbReference type="NCBI Taxonomy" id="300844"/>
    <lineage>
        <taxon>Eukaryota</taxon>
        <taxon>Viridiplantae</taxon>
        <taxon>Streptophyta</taxon>
        <taxon>Embryophyta</taxon>
        <taxon>Tracheophyta</taxon>
        <taxon>Spermatophyta</taxon>
        <taxon>Magnoliopsida</taxon>
        <taxon>eudicotyledons</taxon>
        <taxon>Gunneridae</taxon>
        <taxon>Pentapetalae</taxon>
        <taxon>asterids</taxon>
        <taxon>lamiids</taxon>
        <taxon>Lamiales</taxon>
        <taxon>Pedaliaceae</taxon>
        <taxon>Sesamum</taxon>
    </lineage>
</organism>
<sequence>MSVGRPPREVFTPKDEGLVFAKKNLRTSKSRGCYVFEGDVEDKASTKVFEGGWVWGAELGSVGGGLLDTGDGSLPEGGRMPSGGELKIAQFFSLRSILFFVQFALF</sequence>
<dbReference type="Proteomes" id="UP001293254">
    <property type="component" value="Unassembled WGS sequence"/>
</dbReference>
<evidence type="ECO:0000313" key="1">
    <source>
        <dbReference type="EMBL" id="KAK4417289.1"/>
    </source>
</evidence>